<dbReference type="Proteomes" id="UP000075683">
    <property type="component" value="Unassembled WGS sequence"/>
</dbReference>
<dbReference type="EMBL" id="LQYT01000061">
    <property type="protein sequence ID" value="KYD16674.1"/>
    <property type="molecule type" value="Genomic_DNA"/>
</dbReference>
<gene>
    <name evidence="1" type="ORF">B4135_2586</name>
</gene>
<organism evidence="1 2">
    <name type="scientific">Caldibacillus debilis</name>
    <dbReference type="NCBI Taxonomy" id="301148"/>
    <lineage>
        <taxon>Bacteria</taxon>
        <taxon>Bacillati</taxon>
        <taxon>Bacillota</taxon>
        <taxon>Bacilli</taxon>
        <taxon>Bacillales</taxon>
        <taxon>Bacillaceae</taxon>
        <taxon>Caldibacillus</taxon>
    </lineage>
</organism>
<keyword evidence="1" id="KW-0378">Hydrolase</keyword>
<dbReference type="EC" id="3.4.11.4" evidence="1"/>
<keyword evidence="1" id="KW-0031">Aminopeptidase</keyword>
<comment type="caution">
    <text evidence="1">The sequence shown here is derived from an EMBL/GenBank/DDBJ whole genome shotgun (WGS) entry which is preliminary data.</text>
</comment>
<evidence type="ECO:0000313" key="2">
    <source>
        <dbReference type="Proteomes" id="UP000075683"/>
    </source>
</evidence>
<evidence type="ECO:0000313" key="1">
    <source>
        <dbReference type="EMBL" id="KYD16674.1"/>
    </source>
</evidence>
<dbReference type="AlphaFoldDB" id="A0A150LWH9"/>
<sequence length="79" mass="9109">MSNIKEKITNILEKTFIIAKKTSIIAEKMSIIATGVQHPNRFVQNHGPDGRMPDRFFPPLRGRIGLRWPNRPFRNGPKK</sequence>
<protein>
    <submittedName>
        <fullName evidence="1">Tripeptide aminopeptidase</fullName>
        <ecNumber evidence="1">3.4.11.4</ecNumber>
    </submittedName>
</protein>
<name>A0A150LWH9_9BACI</name>
<reference evidence="1 2" key="1">
    <citation type="submission" date="2016-01" db="EMBL/GenBank/DDBJ databases">
        <title>Draft Genome Sequences of Seven Thermophilic Sporeformers Isolated from Foods.</title>
        <authorList>
            <person name="Berendsen E.M."/>
            <person name="Wells-Bennik M.H."/>
            <person name="Krawcyk A.O."/>
            <person name="De Jong A."/>
            <person name="Holsappel S."/>
            <person name="Eijlander R.T."/>
            <person name="Kuipers O.P."/>
        </authorList>
    </citation>
    <scope>NUCLEOTIDE SEQUENCE [LARGE SCALE GENOMIC DNA]</scope>
    <source>
        <strain evidence="1 2">B4135</strain>
    </source>
</reference>
<keyword evidence="1" id="KW-0645">Protease</keyword>
<dbReference type="GO" id="GO:0045148">
    <property type="term" value="F:tripeptide aminopeptidase activity"/>
    <property type="evidence" value="ECO:0007669"/>
    <property type="project" value="UniProtKB-EC"/>
</dbReference>
<proteinExistence type="predicted"/>
<accession>A0A150LWH9</accession>